<evidence type="ECO:0000313" key="1">
    <source>
        <dbReference type="EMBL" id="KAL2074664.1"/>
    </source>
</evidence>
<proteinExistence type="predicted"/>
<protein>
    <submittedName>
        <fullName evidence="1">Uncharacterized protein</fullName>
    </submittedName>
</protein>
<evidence type="ECO:0000313" key="2">
    <source>
        <dbReference type="Proteomes" id="UP001595075"/>
    </source>
</evidence>
<gene>
    <name evidence="1" type="ORF">VTL71DRAFT_8443</name>
</gene>
<name>A0ABR4CXN3_9HELO</name>
<sequence>MRNIIFPKNPLSYCQKTCRRCGSYSESILYILISMLTSMQIINHKESNASEYALPNRAPSLLKFIQSPSHEVPHPLLPTSVSYRLPELTRHIPPRPLLLWLPDHRYIPILQS</sequence>
<organism evidence="1 2">
    <name type="scientific">Oculimacula yallundae</name>
    <dbReference type="NCBI Taxonomy" id="86028"/>
    <lineage>
        <taxon>Eukaryota</taxon>
        <taxon>Fungi</taxon>
        <taxon>Dikarya</taxon>
        <taxon>Ascomycota</taxon>
        <taxon>Pezizomycotina</taxon>
        <taxon>Leotiomycetes</taxon>
        <taxon>Helotiales</taxon>
        <taxon>Ploettnerulaceae</taxon>
        <taxon>Oculimacula</taxon>
    </lineage>
</organism>
<reference evidence="1 2" key="1">
    <citation type="journal article" date="2024" name="Commun. Biol.">
        <title>Comparative genomic analysis of thermophilic fungi reveals convergent evolutionary adaptations and gene losses.</title>
        <authorList>
            <person name="Steindorff A.S."/>
            <person name="Aguilar-Pontes M.V."/>
            <person name="Robinson A.J."/>
            <person name="Andreopoulos B."/>
            <person name="LaButti K."/>
            <person name="Kuo A."/>
            <person name="Mondo S."/>
            <person name="Riley R."/>
            <person name="Otillar R."/>
            <person name="Haridas S."/>
            <person name="Lipzen A."/>
            <person name="Grimwood J."/>
            <person name="Schmutz J."/>
            <person name="Clum A."/>
            <person name="Reid I.D."/>
            <person name="Moisan M.C."/>
            <person name="Butler G."/>
            <person name="Nguyen T.T.M."/>
            <person name="Dewar K."/>
            <person name="Conant G."/>
            <person name="Drula E."/>
            <person name="Henrissat B."/>
            <person name="Hansel C."/>
            <person name="Singer S."/>
            <person name="Hutchinson M.I."/>
            <person name="de Vries R.P."/>
            <person name="Natvig D.O."/>
            <person name="Powell A.J."/>
            <person name="Tsang A."/>
            <person name="Grigoriev I.V."/>
        </authorList>
    </citation>
    <scope>NUCLEOTIDE SEQUENCE [LARGE SCALE GENOMIC DNA]</scope>
    <source>
        <strain evidence="1 2">CBS 494.80</strain>
    </source>
</reference>
<comment type="caution">
    <text evidence="1">The sequence shown here is derived from an EMBL/GenBank/DDBJ whole genome shotgun (WGS) entry which is preliminary data.</text>
</comment>
<accession>A0ABR4CXN3</accession>
<dbReference type="Proteomes" id="UP001595075">
    <property type="component" value="Unassembled WGS sequence"/>
</dbReference>
<dbReference type="EMBL" id="JAZHXI010000002">
    <property type="protein sequence ID" value="KAL2074664.1"/>
    <property type="molecule type" value="Genomic_DNA"/>
</dbReference>
<keyword evidence="2" id="KW-1185">Reference proteome</keyword>